<proteinExistence type="inferred from homology"/>
<dbReference type="RefSeq" id="WP_161094981.1">
    <property type="nucleotide sequence ID" value="NZ_WWCW01000001.1"/>
</dbReference>
<accession>A0A845FXT7</accession>
<name>A0A845FXT7_9BURK</name>
<dbReference type="InterPro" id="IPR002068">
    <property type="entry name" value="A-crystallin/Hsp20_dom"/>
</dbReference>
<dbReference type="PROSITE" id="PS51203">
    <property type="entry name" value="CS"/>
    <property type="match status" value="1"/>
</dbReference>
<protein>
    <submittedName>
        <fullName evidence="5">Hsp20 family protein</fullName>
    </submittedName>
</protein>
<feature type="domain" description="CS" evidence="4">
    <location>
        <begin position="41"/>
        <end position="147"/>
    </location>
</feature>
<organism evidence="5 6">
    <name type="scientific">Duganella vulcania</name>
    <dbReference type="NCBI Taxonomy" id="2692166"/>
    <lineage>
        <taxon>Bacteria</taxon>
        <taxon>Pseudomonadati</taxon>
        <taxon>Pseudomonadota</taxon>
        <taxon>Betaproteobacteria</taxon>
        <taxon>Burkholderiales</taxon>
        <taxon>Oxalobacteraceae</taxon>
        <taxon>Telluria group</taxon>
        <taxon>Duganella</taxon>
    </lineage>
</organism>
<reference evidence="5 6" key="1">
    <citation type="submission" date="2020-01" db="EMBL/GenBank/DDBJ databases">
        <title>Novel species isolated from a subtropical stream in China.</title>
        <authorList>
            <person name="Lu H."/>
        </authorList>
    </citation>
    <scope>NUCLEOTIDE SEQUENCE [LARGE SCALE GENOMIC DNA]</scope>
    <source>
        <strain evidence="5 6">FT82W</strain>
    </source>
</reference>
<dbReference type="AlphaFoldDB" id="A0A845FXT7"/>
<dbReference type="Gene3D" id="2.60.40.790">
    <property type="match status" value="1"/>
</dbReference>
<feature type="domain" description="SHSP" evidence="3">
    <location>
        <begin position="35"/>
        <end position="149"/>
    </location>
</feature>
<sequence length="149" mass="16852">MANNLMRIDPFRDLARFDPFRDMDEMFRDFAPSVWRGADVSPRMRMDVSETDKEYLVKAEIPGVQKEDIKVAINGNQVSLSAEVKEEQPATAGKTGSLRTERYYGQVQRSFTLPQEVDDDQAEARYENGVLHLSLPKKVGTGGKQLAIQ</sequence>
<evidence type="ECO:0000259" key="3">
    <source>
        <dbReference type="PROSITE" id="PS01031"/>
    </source>
</evidence>
<dbReference type="InterPro" id="IPR031107">
    <property type="entry name" value="Small_HSP"/>
</dbReference>
<evidence type="ECO:0000259" key="4">
    <source>
        <dbReference type="PROSITE" id="PS51203"/>
    </source>
</evidence>
<dbReference type="CDD" id="cd06464">
    <property type="entry name" value="ACD_sHsps-like"/>
    <property type="match status" value="1"/>
</dbReference>
<comment type="similarity">
    <text evidence="1 2">Belongs to the small heat shock protein (HSP20) family.</text>
</comment>
<evidence type="ECO:0000313" key="5">
    <source>
        <dbReference type="EMBL" id="MYM85617.1"/>
    </source>
</evidence>
<dbReference type="EMBL" id="WWCW01000001">
    <property type="protein sequence ID" value="MYM85617.1"/>
    <property type="molecule type" value="Genomic_DNA"/>
</dbReference>
<dbReference type="PROSITE" id="PS01031">
    <property type="entry name" value="SHSP"/>
    <property type="match status" value="1"/>
</dbReference>
<evidence type="ECO:0000256" key="1">
    <source>
        <dbReference type="PROSITE-ProRule" id="PRU00285"/>
    </source>
</evidence>
<dbReference type="InterPro" id="IPR007052">
    <property type="entry name" value="CS_dom"/>
</dbReference>
<gene>
    <name evidence="5" type="ORF">GTP91_00310</name>
</gene>
<dbReference type="SUPFAM" id="SSF49764">
    <property type="entry name" value="HSP20-like chaperones"/>
    <property type="match status" value="1"/>
</dbReference>
<dbReference type="InterPro" id="IPR008978">
    <property type="entry name" value="HSP20-like_chaperone"/>
</dbReference>
<comment type="caution">
    <text evidence="5">The sequence shown here is derived from an EMBL/GenBank/DDBJ whole genome shotgun (WGS) entry which is preliminary data.</text>
</comment>
<dbReference type="Pfam" id="PF00011">
    <property type="entry name" value="HSP20"/>
    <property type="match status" value="1"/>
</dbReference>
<evidence type="ECO:0000256" key="2">
    <source>
        <dbReference type="RuleBase" id="RU003616"/>
    </source>
</evidence>
<evidence type="ECO:0000313" key="6">
    <source>
        <dbReference type="Proteomes" id="UP000470302"/>
    </source>
</evidence>
<dbReference type="PANTHER" id="PTHR11527">
    <property type="entry name" value="HEAT-SHOCK PROTEIN 20 FAMILY MEMBER"/>
    <property type="match status" value="1"/>
</dbReference>
<dbReference type="Proteomes" id="UP000470302">
    <property type="component" value="Unassembled WGS sequence"/>
</dbReference>